<dbReference type="GO" id="GO:0016787">
    <property type="term" value="F:hydrolase activity"/>
    <property type="evidence" value="ECO:0007669"/>
    <property type="project" value="UniProtKB-KW"/>
</dbReference>
<dbReference type="RefSeq" id="WP_205721890.1">
    <property type="nucleotide sequence ID" value="NZ_CP070608.1"/>
</dbReference>
<sequence length="353" mass="40018">MKIYQLLALTFLLSCTNSDSEIEPSSFEVISPEEAGLTHQFVDGLVNDAAELPNIYSFVVLKNGKLLTENYFNGKNRNSLLHIRSITKSVSSLLIGQLISTTKLSEDDYIEPYFTNYWQDSKHPYSDQIQLRHLLDMTSGFEWDESANAIQWYTQISDTWGFFFDHATAYPPNTYWNYNSGGVSLLAKVIGETAQMDCLKYADQVLFTPLEIEEYTWERDGLGNIRTDAGLQLKALNLAKIGLVVMNQGRFDDNQVLDSQWIAESWNPKIRLSGSMGPITSLAYNNLWWIGEYRELSVYFGLGYGGQLLLCVPSLDLVVVANHNFELNPNVANTHSEKFLTAIFKPLLDELID</sequence>
<dbReference type="KEGG" id="fuv:JR347_17625"/>
<dbReference type="EMBL" id="CP070608">
    <property type="protein sequence ID" value="QSE97379.1"/>
    <property type="molecule type" value="Genomic_DNA"/>
</dbReference>
<proteinExistence type="predicted"/>
<evidence type="ECO:0000313" key="2">
    <source>
        <dbReference type="EMBL" id="QSE97379.1"/>
    </source>
</evidence>
<dbReference type="InterPro" id="IPR050789">
    <property type="entry name" value="Diverse_Enzym_Activities"/>
</dbReference>
<name>A0A974WF88_9BACT</name>
<evidence type="ECO:0000259" key="1">
    <source>
        <dbReference type="Pfam" id="PF00144"/>
    </source>
</evidence>
<protein>
    <submittedName>
        <fullName evidence="2">Serine hydrolase</fullName>
    </submittedName>
</protein>
<accession>A0A974WF88</accession>
<dbReference type="Proteomes" id="UP000662783">
    <property type="component" value="Chromosome"/>
</dbReference>
<dbReference type="Pfam" id="PF00144">
    <property type="entry name" value="Beta-lactamase"/>
    <property type="match status" value="1"/>
</dbReference>
<dbReference type="PANTHER" id="PTHR43283:SF7">
    <property type="entry name" value="BETA-LACTAMASE-RELATED DOMAIN-CONTAINING PROTEIN"/>
    <property type="match status" value="1"/>
</dbReference>
<evidence type="ECO:0000313" key="3">
    <source>
        <dbReference type="Proteomes" id="UP000662783"/>
    </source>
</evidence>
<dbReference type="PROSITE" id="PS51257">
    <property type="entry name" value="PROKAR_LIPOPROTEIN"/>
    <property type="match status" value="1"/>
</dbReference>
<dbReference type="PANTHER" id="PTHR43283">
    <property type="entry name" value="BETA-LACTAMASE-RELATED"/>
    <property type="match status" value="1"/>
</dbReference>
<dbReference type="SUPFAM" id="SSF56601">
    <property type="entry name" value="beta-lactamase/transpeptidase-like"/>
    <property type="match status" value="1"/>
</dbReference>
<dbReference type="AlphaFoldDB" id="A0A974WF88"/>
<gene>
    <name evidence="2" type="ORF">JR347_17625</name>
</gene>
<dbReference type="InterPro" id="IPR001466">
    <property type="entry name" value="Beta-lactam-related"/>
</dbReference>
<keyword evidence="2" id="KW-0378">Hydrolase</keyword>
<dbReference type="Gene3D" id="3.40.710.10">
    <property type="entry name" value="DD-peptidase/beta-lactamase superfamily"/>
    <property type="match status" value="1"/>
</dbReference>
<feature type="domain" description="Beta-lactamase-related" evidence="1">
    <location>
        <begin position="57"/>
        <end position="324"/>
    </location>
</feature>
<dbReference type="InterPro" id="IPR012338">
    <property type="entry name" value="Beta-lactam/transpept-like"/>
</dbReference>
<reference evidence="2" key="1">
    <citation type="submission" date="2021-02" db="EMBL/GenBank/DDBJ databases">
        <title>Fulvivirga sp. S481 isolated from sea water.</title>
        <authorList>
            <person name="Bae S.S."/>
            <person name="Baek K."/>
        </authorList>
    </citation>
    <scope>NUCLEOTIDE SEQUENCE</scope>
    <source>
        <strain evidence="2">S481</strain>
    </source>
</reference>
<keyword evidence="3" id="KW-1185">Reference proteome</keyword>
<organism evidence="2 3">
    <name type="scientific">Fulvivirga lutea</name>
    <dbReference type="NCBI Taxonomy" id="2810512"/>
    <lineage>
        <taxon>Bacteria</taxon>
        <taxon>Pseudomonadati</taxon>
        <taxon>Bacteroidota</taxon>
        <taxon>Cytophagia</taxon>
        <taxon>Cytophagales</taxon>
        <taxon>Fulvivirgaceae</taxon>
        <taxon>Fulvivirga</taxon>
    </lineage>
</organism>